<dbReference type="STRING" id="85558.T45_02302"/>
<accession>L7EST0</accession>
<dbReference type="Proteomes" id="UP000010931">
    <property type="component" value="Unassembled WGS sequence"/>
</dbReference>
<evidence type="ECO:0000313" key="2">
    <source>
        <dbReference type="Proteomes" id="UP000010931"/>
    </source>
</evidence>
<dbReference type="PATRIC" id="fig|698760.3.peg.9246"/>
<name>L7EST0_STRT8</name>
<sequence length="91" mass="9906">MDQQNLSAPSSAQVSPARRLIAAGFIRRIAGRTISVRATEAGVTGTIKTARVAELHRLCREDYTSSADRRAQDHRDDAFLLARASEAVAVR</sequence>
<reference evidence="1 2" key="1">
    <citation type="journal article" date="2011" name="Plasmid">
        <title>Streptomyces turgidiscabies Car8 contains a modular pathogenicity island that shares virulence genes with other actinobacterial plant pathogens.</title>
        <authorList>
            <person name="Huguet-Tapia J.C."/>
            <person name="Badger J.H."/>
            <person name="Loria R."/>
            <person name="Pettis G.S."/>
        </authorList>
    </citation>
    <scope>NUCLEOTIDE SEQUENCE [LARGE SCALE GENOMIC DNA]</scope>
    <source>
        <strain evidence="1 2">Car8</strain>
    </source>
</reference>
<comment type="caution">
    <text evidence="1">The sequence shown here is derived from an EMBL/GenBank/DDBJ whole genome shotgun (WGS) entry which is preliminary data.</text>
</comment>
<dbReference type="AlphaFoldDB" id="L7EST0"/>
<gene>
    <name evidence="1" type="ORF">STRTUCAR8_06434</name>
</gene>
<dbReference type="RefSeq" id="WP_006383351.1">
    <property type="nucleotide sequence ID" value="NZ_AEJB01000655.1"/>
</dbReference>
<proteinExistence type="predicted"/>
<protein>
    <submittedName>
        <fullName evidence="1">Uncharacterized protein</fullName>
    </submittedName>
</protein>
<organism evidence="1 2">
    <name type="scientific">Streptomyces turgidiscabies (strain Car8)</name>
    <dbReference type="NCBI Taxonomy" id="698760"/>
    <lineage>
        <taxon>Bacteria</taxon>
        <taxon>Bacillati</taxon>
        <taxon>Actinomycetota</taxon>
        <taxon>Actinomycetes</taxon>
        <taxon>Kitasatosporales</taxon>
        <taxon>Streptomycetaceae</taxon>
        <taxon>Streptomyces</taxon>
    </lineage>
</organism>
<dbReference type="GeneID" id="97400540"/>
<keyword evidence="2" id="KW-1185">Reference proteome</keyword>
<dbReference type="EMBL" id="AEJB01000655">
    <property type="protein sequence ID" value="ELP61761.1"/>
    <property type="molecule type" value="Genomic_DNA"/>
</dbReference>
<evidence type="ECO:0000313" key="1">
    <source>
        <dbReference type="EMBL" id="ELP61761.1"/>
    </source>
</evidence>